<sequence length="81" mass="9598">MNDIFAYSVAVEIMDEDDNDPQIWRNVKHRKDWKSWGKAIQDELDSLKKREVFEPITPTPKGVNPVAYRYLHENPKRIENA</sequence>
<name>A0AAE1T9P7_9LAMI</name>
<reference evidence="1" key="2">
    <citation type="journal article" date="2024" name="Plant">
        <title>Genomic evolution and insights into agronomic trait innovations of Sesamum species.</title>
        <authorList>
            <person name="Miao H."/>
            <person name="Wang L."/>
            <person name="Qu L."/>
            <person name="Liu H."/>
            <person name="Sun Y."/>
            <person name="Le M."/>
            <person name="Wang Q."/>
            <person name="Wei S."/>
            <person name="Zheng Y."/>
            <person name="Lin W."/>
            <person name="Duan Y."/>
            <person name="Cao H."/>
            <person name="Xiong S."/>
            <person name="Wang X."/>
            <person name="Wei L."/>
            <person name="Li C."/>
            <person name="Ma Q."/>
            <person name="Ju M."/>
            <person name="Zhao R."/>
            <person name="Li G."/>
            <person name="Mu C."/>
            <person name="Tian Q."/>
            <person name="Mei H."/>
            <person name="Zhang T."/>
            <person name="Gao T."/>
            <person name="Zhang H."/>
        </authorList>
    </citation>
    <scope>NUCLEOTIDE SEQUENCE</scope>
    <source>
        <strain evidence="1">K16</strain>
    </source>
</reference>
<dbReference type="AlphaFoldDB" id="A0AAE1T9P7"/>
<organism evidence="1 2">
    <name type="scientific">Sesamum angolense</name>
    <dbReference type="NCBI Taxonomy" id="2727404"/>
    <lineage>
        <taxon>Eukaryota</taxon>
        <taxon>Viridiplantae</taxon>
        <taxon>Streptophyta</taxon>
        <taxon>Embryophyta</taxon>
        <taxon>Tracheophyta</taxon>
        <taxon>Spermatophyta</taxon>
        <taxon>Magnoliopsida</taxon>
        <taxon>eudicotyledons</taxon>
        <taxon>Gunneridae</taxon>
        <taxon>Pentapetalae</taxon>
        <taxon>asterids</taxon>
        <taxon>lamiids</taxon>
        <taxon>Lamiales</taxon>
        <taxon>Pedaliaceae</taxon>
        <taxon>Sesamum</taxon>
    </lineage>
</organism>
<protein>
    <submittedName>
        <fullName evidence="1">Uncharacterized protein</fullName>
    </submittedName>
</protein>
<reference evidence="1" key="1">
    <citation type="submission" date="2020-06" db="EMBL/GenBank/DDBJ databases">
        <authorList>
            <person name="Li T."/>
            <person name="Hu X."/>
            <person name="Zhang T."/>
            <person name="Song X."/>
            <person name="Zhang H."/>
            <person name="Dai N."/>
            <person name="Sheng W."/>
            <person name="Hou X."/>
            <person name="Wei L."/>
        </authorList>
    </citation>
    <scope>NUCLEOTIDE SEQUENCE</scope>
    <source>
        <strain evidence="1">K16</strain>
        <tissue evidence="1">Leaf</tissue>
    </source>
</reference>
<keyword evidence="2" id="KW-1185">Reference proteome</keyword>
<comment type="caution">
    <text evidence="1">The sequence shown here is derived from an EMBL/GenBank/DDBJ whole genome shotgun (WGS) entry which is preliminary data.</text>
</comment>
<dbReference type="Proteomes" id="UP001289374">
    <property type="component" value="Unassembled WGS sequence"/>
</dbReference>
<evidence type="ECO:0000313" key="2">
    <source>
        <dbReference type="Proteomes" id="UP001289374"/>
    </source>
</evidence>
<dbReference type="EMBL" id="JACGWL010000522">
    <property type="protein sequence ID" value="KAK4383762.1"/>
    <property type="molecule type" value="Genomic_DNA"/>
</dbReference>
<proteinExistence type="predicted"/>
<gene>
    <name evidence="1" type="ORF">Sango_2744600</name>
</gene>
<evidence type="ECO:0000313" key="1">
    <source>
        <dbReference type="EMBL" id="KAK4383762.1"/>
    </source>
</evidence>
<accession>A0AAE1T9P7</accession>